<proteinExistence type="predicted"/>
<dbReference type="AlphaFoldDB" id="A0A1J1IQL8"/>
<gene>
    <name evidence="1" type="ORF">CLUMA_CG015489</name>
</gene>
<reference evidence="1 2" key="1">
    <citation type="submission" date="2015-04" db="EMBL/GenBank/DDBJ databases">
        <authorList>
            <person name="Syromyatnikov M.Y."/>
            <person name="Popov V.N."/>
        </authorList>
    </citation>
    <scope>NUCLEOTIDE SEQUENCE [LARGE SCALE GENOMIC DNA]</scope>
</reference>
<keyword evidence="2" id="KW-1185">Reference proteome</keyword>
<dbReference type="Proteomes" id="UP000183832">
    <property type="component" value="Unassembled WGS sequence"/>
</dbReference>
<organism evidence="1 2">
    <name type="scientific">Clunio marinus</name>
    <dbReference type="NCBI Taxonomy" id="568069"/>
    <lineage>
        <taxon>Eukaryota</taxon>
        <taxon>Metazoa</taxon>
        <taxon>Ecdysozoa</taxon>
        <taxon>Arthropoda</taxon>
        <taxon>Hexapoda</taxon>
        <taxon>Insecta</taxon>
        <taxon>Pterygota</taxon>
        <taxon>Neoptera</taxon>
        <taxon>Endopterygota</taxon>
        <taxon>Diptera</taxon>
        <taxon>Nematocera</taxon>
        <taxon>Chironomoidea</taxon>
        <taxon>Chironomidae</taxon>
        <taxon>Clunio</taxon>
    </lineage>
</organism>
<name>A0A1J1IQL8_9DIPT</name>
<protein>
    <submittedName>
        <fullName evidence="1">CLUMA_CG015489, isoform A</fullName>
    </submittedName>
</protein>
<accession>A0A1J1IQL8</accession>
<evidence type="ECO:0000313" key="2">
    <source>
        <dbReference type="Proteomes" id="UP000183832"/>
    </source>
</evidence>
<evidence type="ECO:0000313" key="1">
    <source>
        <dbReference type="EMBL" id="CRL02533.1"/>
    </source>
</evidence>
<sequence>MMKQKLQMIKNAVEIRMHLNRQSTDISMFLLPSVIVNSTEQRASSMVSEKFHLDVLTGKSKSLSFTMWKMEKKIVQHATLECYHYETVKFSNYVAVT</sequence>
<dbReference type="EMBL" id="CVRI01000057">
    <property type="protein sequence ID" value="CRL02533.1"/>
    <property type="molecule type" value="Genomic_DNA"/>
</dbReference>